<sequence length="71" mass="8322">MPNHYDRNNYENSFFYRNKSLSMSEEVPDTFKPYSGLQTSCSVPNLKIGHKNDKSKTRVILIGDLKHFRLN</sequence>
<keyword evidence="1" id="KW-1185">Reference proteome</keyword>
<reference evidence="2" key="2">
    <citation type="submission" date="2015-08" db="UniProtKB">
        <authorList>
            <consortium name="WormBaseParasite"/>
        </authorList>
    </citation>
    <scope>IDENTIFICATION</scope>
</reference>
<reference evidence="1" key="1">
    <citation type="submission" date="2014-07" db="EMBL/GenBank/DDBJ databases">
        <authorList>
            <person name="Martin A.A"/>
            <person name="De Silva N."/>
        </authorList>
    </citation>
    <scope>NUCLEOTIDE SEQUENCE</scope>
</reference>
<evidence type="ECO:0000313" key="2">
    <source>
        <dbReference type="WBParaSite" id="SVE_1276400.1"/>
    </source>
</evidence>
<proteinExistence type="predicted"/>
<name>A0A0K0FRR2_STRVS</name>
<dbReference type="WBParaSite" id="SVE_1276400.1">
    <property type="protein sequence ID" value="SVE_1276400.1"/>
    <property type="gene ID" value="SVE_1276400"/>
</dbReference>
<evidence type="ECO:0000313" key="1">
    <source>
        <dbReference type="Proteomes" id="UP000035680"/>
    </source>
</evidence>
<accession>A0A0K0FRR2</accession>
<protein>
    <submittedName>
        <fullName evidence="2">Uncharacterized protein</fullName>
    </submittedName>
</protein>
<dbReference type="Proteomes" id="UP000035680">
    <property type="component" value="Unassembled WGS sequence"/>
</dbReference>
<organism evidence="1 2">
    <name type="scientific">Strongyloides venezuelensis</name>
    <name type="common">Threadworm</name>
    <dbReference type="NCBI Taxonomy" id="75913"/>
    <lineage>
        <taxon>Eukaryota</taxon>
        <taxon>Metazoa</taxon>
        <taxon>Ecdysozoa</taxon>
        <taxon>Nematoda</taxon>
        <taxon>Chromadorea</taxon>
        <taxon>Rhabditida</taxon>
        <taxon>Tylenchina</taxon>
        <taxon>Panagrolaimomorpha</taxon>
        <taxon>Strongyloidoidea</taxon>
        <taxon>Strongyloididae</taxon>
        <taxon>Strongyloides</taxon>
    </lineage>
</organism>
<dbReference type="AlphaFoldDB" id="A0A0K0FRR2"/>